<protein>
    <submittedName>
        <fullName evidence="1">Uncharacterized protein</fullName>
    </submittedName>
</protein>
<sequence length="84" mass="10055">MKLTIKVMPDDPRDLVEDWGRYDFEYVPAAGQRVVLYRDEDFVTLKVIAIEHHPIEWPVAHPNEPDWRKTSRTYIYARRCGPRE</sequence>
<dbReference type="RefSeq" id="WP_086437948.1">
    <property type="nucleotide sequence ID" value="NZ_FXWG01000002.1"/>
</dbReference>
<reference evidence="2" key="1">
    <citation type="submission" date="2017-04" db="EMBL/GenBank/DDBJ databases">
        <authorList>
            <person name="Varghese N."/>
            <person name="Submissions S."/>
        </authorList>
    </citation>
    <scope>NUCLEOTIDE SEQUENCE [LARGE SCALE GENOMIC DNA]</scope>
</reference>
<organism evidence="1 2">
    <name type="scientific">Altererythrobacter xiamenensis</name>
    <dbReference type="NCBI Taxonomy" id="1316679"/>
    <lineage>
        <taxon>Bacteria</taxon>
        <taxon>Pseudomonadati</taxon>
        <taxon>Pseudomonadota</taxon>
        <taxon>Alphaproteobacteria</taxon>
        <taxon>Sphingomonadales</taxon>
        <taxon>Erythrobacteraceae</taxon>
        <taxon>Altererythrobacter</taxon>
    </lineage>
</organism>
<keyword evidence="2" id="KW-1185">Reference proteome</keyword>
<name>A0A1Y6FBW8_9SPHN</name>
<evidence type="ECO:0000313" key="2">
    <source>
        <dbReference type="Proteomes" id="UP000194420"/>
    </source>
</evidence>
<proteinExistence type="predicted"/>
<dbReference type="Proteomes" id="UP000194420">
    <property type="component" value="Unassembled WGS sequence"/>
</dbReference>
<evidence type="ECO:0000313" key="1">
    <source>
        <dbReference type="EMBL" id="SMQ69933.1"/>
    </source>
</evidence>
<accession>A0A1Y6FBW8</accession>
<dbReference type="AlphaFoldDB" id="A0A1Y6FBW8"/>
<gene>
    <name evidence="1" type="ORF">SAMN06297468_2116</name>
</gene>
<dbReference type="EMBL" id="FXWG01000002">
    <property type="protein sequence ID" value="SMQ69933.1"/>
    <property type="molecule type" value="Genomic_DNA"/>
</dbReference>
<dbReference type="OrthoDB" id="7410095at2"/>